<protein>
    <recommendedName>
        <fullName evidence="12">persulfide dioxygenase</fullName>
        <ecNumber evidence="12">1.13.11.18</ecNumber>
    </recommendedName>
    <alternativeName>
        <fullName evidence="13">Sulfur dioxygenase ETHE1</fullName>
    </alternativeName>
</protein>
<dbReference type="SUPFAM" id="SSF56281">
    <property type="entry name" value="Metallo-hydrolase/oxidoreductase"/>
    <property type="match status" value="1"/>
</dbReference>
<dbReference type="AlphaFoldDB" id="A0A2R5GIL3"/>
<evidence type="ECO:0000256" key="1">
    <source>
        <dbReference type="ARBA" id="ARBA00001954"/>
    </source>
</evidence>
<name>A0A2R5GIL3_9STRA</name>
<comment type="cofactor">
    <cofactor evidence="1">
        <name>Fe(2+)</name>
        <dbReference type="ChEBI" id="CHEBI:29033"/>
    </cofactor>
</comment>
<comment type="similarity">
    <text evidence="3">Belongs to the metallo-beta-lactamase superfamily. Glyoxalase II family.</text>
</comment>
<evidence type="ECO:0000256" key="6">
    <source>
        <dbReference type="ARBA" id="ARBA00022964"/>
    </source>
</evidence>
<gene>
    <name evidence="15" type="ORF">FCC1311_057892</name>
</gene>
<dbReference type="InterPro" id="IPR051682">
    <property type="entry name" value="Mito_Persulfide_Diox"/>
</dbReference>
<dbReference type="GO" id="GO:0050313">
    <property type="term" value="F:sulfur dioxygenase activity"/>
    <property type="evidence" value="ECO:0007669"/>
    <property type="project" value="UniProtKB-EC"/>
</dbReference>
<dbReference type="InParanoid" id="A0A2R5GIL3"/>
<evidence type="ECO:0000256" key="10">
    <source>
        <dbReference type="ARBA" id="ARBA00023128"/>
    </source>
</evidence>
<dbReference type="GO" id="GO:0006749">
    <property type="term" value="P:glutathione metabolic process"/>
    <property type="evidence" value="ECO:0007669"/>
    <property type="project" value="InterPro"/>
</dbReference>
<dbReference type="FunFam" id="3.60.15.10:FF:000013">
    <property type="entry name" value="Persulfide dioxygenase ETHE1, mitochondrial"/>
    <property type="match status" value="1"/>
</dbReference>
<feature type="domain" description="Metallo-beta-lactamase" evidence="14">
    <location>
        <begin position="12"/>
        <end position="178"/>
    </location>
</feature>
<dbReference type="GO" id="GO:0016787">
    <property type="term" value="F:hydrolase activity"/>
    <property type="evidence" value="ECO:0007669"/>
    <property type="project" value="UniProtKB-KW"/>
</dbReference>
<reference evidence="15 16" key="1">
    <citation type="submission" date="2017-12" db="EMBL/GenBank/DDBJ databases">
        <title>Sequencing, de novo assembly and annotation of complete genome of a new Thraustochytrid species, strain FCC1311.</title>
        <authorList>
            <person name="Sedici K."/>
            <person name="Godart F."/>
            <person name="Aiese Cigliano R."/>
            <person name="Sanseverino W."/>
            <person name="Barakat M."/>
            <person name="Ortet P."/>
            <person name="Marechal E."/>
            <person name="Cagnac O."/>
            <person name="Amato A."/>
        </authorList>
    </citation>
    <scope>NUCLEOTIDE SEQUENCE [LARGE SCALE GENOMIC DNA]</scope>
</reference>
<dbReference type="CDD" id="cd07724">
    <property type="entry name" value="POD-like_MBL-fold"/>
    <property type="match status" value="1"/>
</dbReference>
<keyword evidence="7" id="KW-0007">Acetylation</keyword>
<evidence type="ECO:0000256" key="5">
    <source>
        <dbReference type="ARBA" id="ARBA00022946"/>
    </source>
</evidence>
<dbReference type="Pfam" id="PF00753">
    <property type="entry name" value="Lactamase_B"/>
    <property type="match status" value="1"/>
</dbReference>
<dbReference type="InterPro" id="IPR001279">
    <property type="entry name" value="Metallo-B-lactamas"/>
</dbReference>
<evidence type="ECO:0000256" key="7">
    <source>
        <dbReference type="ARBA" id="ARBA00022990"/>
    </source>
</evidence>
<evidence type="ECO:0000256" key="3">
    <source>
        <dbReference type="ARBA" id="ARBA00006759"/>
    </source>
</evidence>
<keyword evidence="4" id="KW-0479">Metal-binding</keyword>
<keyword evidence="5" id="KW-0809">Transit peptide</keyword>
<evidence type="ECO:0000256" key="13">
    <source>
        <dbReference type="ARBA" id="ARBA00077964"/>
    </source>
</evidence>
<evidence type="ECO:0000256" key="2">
    <source>
        <dbReference type="ARBA" id="ARBA00004173"/>
    </source>
</evidence>
<dbReference type="EMBL" id="BEYU01000060">
    <property type="protein sequence ID" value="GBG29568.1"/>
    <property type="molecule type" value="Genomic_DNA"/>
</dbReference>
<keyword evidence="8" id="KW-0560">Oxidoreductase</keyword>
<organism evidence="15 16">
    <name type="scientific">Hondaea fermentalgiana</name>
    <dbReference type="NCBI Taxonomy" id="2315210"/>
    <lineage>
        <taxon>Eukaryota</taxon>
        <taxon>Sar</taxon>
        <taxon>Stramenopiles</taxon>
        <taxon>Bigyra</taxon>
        <taxon>Labyrinthulomycetes</taxon>
        <taxon>Thraustochytrida</taxon>
        <taxon>Thraustochytriidae</taxon>
        <taxon>Hondaea</taxon>
    </lineage>
</organism>
<dbReference type="GO" id="GO:0005739">
    <property type="term" value="C:mitochondrion"/>
    <property type="evidence" value="ECO:0007669"/>
    <property type="project" value="UniProtKB-SubCell"/>
</dbReference>
<comment type="caution">
    <text evidence="15">The sequence shown here is derived from an EMBL/GenBank/DDBJ whole genome shotgun (WGS) entry which is preliminary data.</text>
</comment>
<evidence type="ECO:0000256" key="8">
    <source>
        <dbReference type="ARBA" id="ARBA00023002"/>
    </source>
</evidence>
<evidence type="ECO:0000256" key="9">
    <source>
        <dbReference type="ARBA" id="ARBA00023004"/>
    </source>
</evidence>
<dbReference type="Proteomes" id="UP000241890">
    <property type="component" value="Unassembled WGS sequence"/>
</dbReference>
<dbReference type="InterPro" id="IPR044528">
    <property type="entry name" value="POD-like_MBL-fold"/>
</dbReference>
<comment type="subcellular location">
    <subcellularLocation>
        <location evidence="2">Mitochondrion</location>
    </subcellularLocation>
</comment>
<dbReference type="InterPro" id="IPR036866">
    <property type="entry name" value="RibonucZ/Hydroxyglut_hydro"/>
</dbReference>
<comment type="catalytic activity">
    <reaction evidence="11">
        <text>S-sulfanylglutathione + O2 + H2O = sulfite + glutathione + 2 H(+)</text>
        <dbReference type="Rhea" id="RHEA:12981"/>
        <dbReference type="ChEBI" id="CHEBI:15377"/>
        <dbReference type="ChEBI" id="CHEBI:15378"/>
        <dbReference type="ChEBI" id="CHEBI:15379"/>
        <dbReference type="ChEBI" id="CHEBI:17359"/>
        <dbReference type="ChEBI" id="CHEBI:57925"/>
        <dbReference type="ChEBI" id="CHEBI:58905"/>
        <dbReference type="EC" id="1.13.11.18"/>
    </reaction>
</comment>
<sequence length="240" mass="26781">MIFRQLFDRESCTYTYVLGCEKTREAALIDPVLELVERDVQMLDELNLDLKYAVNTHVHADHIFGNKAIKKILPEVKSVLGEEGNEEAMADIRLSEGDVLEVGETIKIEFLSTPGHTNGCHSLVVRDGPTTMVFTGDTLLVRGCGRTDFQQGNSKSLYKNVHEKIFTLPDDTIIYPAHDYKGRTMSTVAEEKQYNPRLTKSLDEFVDLMDNLGLPYPAKIDVSLPANLVCGLHDVPPGAK</sequence>
<evidence type="ECO:0000313" key="16">
    <source>
        <dbReference type="Proteomes" id="UP000241890"/>
    </source>
</evidence>
<dbReference type="GO" id="GO:0070813">
    <property type="term" value="P:hydrogen sulfide metabolic process"/>
    <property type="evidence" value="ECO:0007669"/>
    <property type="project" value="TreeGrafter"/>
</dbReference>
<evidence type="ECO:0000256" key="12">
    <source>
        <dbReference type="ARBA" id="ARBA00066686"/>
    </source>
</evidence>
<keyword evidence="15" id="KW-0378">Hydrolase</keyword>
<keyword evidence="9" id="KW-0408">Iron</keyword>
<evidence type="ECO:0000256" key="11">
    <source>
        <dbReference type="ARBA" id="ARBA00050990"/>
    </source>
</evidence>
<evidence type="ECO:0000259" key="14">
    <source>
        <dbReference type="SMART" id="SM00849"/>
    </source>
</evidence>
<accession>A0A2R5GIL3</accession>
<keyword evidence="6" id="KW-0223">Dioxygenase</keyword>
<dbReference type="EC" id="1.13.11.18" evidence="12"/>
<evidence type="ECO:0000313" key="15">
    <source>
        <dbReference type="EMBL" id="GBG29568.1"/>
    </source>
</evidence>
<keyword evidence="16" id="KW-1185">Reference proteome</keyword>
<dbReference type="Gene3D" id="3.60.15.10">
    <property type="entry name" value="Ribonuclease Z/Hydroxyacylglutathione hydrolase-like"/>
    <property type="match status" value="1"/>
</dbReference>
<dbReference type="SMART" id="SM00849">
    <property type="entry name" value="Lactamase_B"/>
    <property type="match status" value="1"/>
</dbReference>
<dbReference type="OrthoDB" id="449487at2759"/>
<dbReference type="PANTHER" id="PTHR43084:SF1">
    <property type="entry name" value="PERSULFIDE DIOXYGENASE ETHE1, MITOCHONDRIAL"/>
    <property type="match status" value="1"/>
</dbReference>
<evidence type="ECO:0000256" key="4">
    <source>
        <dbReference type="ARBA" id="ARBA00022723"/>
    </source>
</evidence>
<keyword evidence="10" id="KW-0496">Mitochondrion</keyword>
<dbReference type="PANTHER" id="PTHR43084">
    <property type="entry name" value="PERSULFIDE DIOXYGENASE ETHE1"/>
    <property type="match status" value="1"/>
</dbReference>
<proteinExistence type="inferred from homology"/>
<dbReference type="GO" id="GO:0046872">
    <property type="term" value="F:metal ion binding"/>
    <property type="evidence" value="ECO:0007669"/>
    <property type="project" value="UniProtKB-KW"/>
</dbReference>